<feature type="transmembrane region" description="Helical" evidence="9">
    <location>
        <begin position="12"/>
        <end position="35"/>
    </location>
</feature>
<sequence>MGSQDDLKSASTLASYNVLLQVMFRLLTFFLNAFTLRFVSKELIGVVNVRLTKALVFRLMLLYTTLVFLSREAFRRACLSGEGEGRNWRQVINLLWLTLPLGCLWGALLVCVWWWLLKAPDPEAVPHYVPAVGFFCLAALMELLAEPLWVLAHAHMLVRLKVVAESLAMIAKCLVTVVMVVSAPDWGLYIFSAAQCVYAGFLLLCYIIYFLQFLGSEEAKKKSFPLDHVSQLLPTRLNGQPLINWKLATLTWSFFKQSFLKQILTEGKESFYVFFAKVLERGQDVRQQKQEEVSIASNVLECLLKLVLLIGLIITAFGYSYSYLALDMYGGGLLSSGTGPSLLRCYSFYVLLLAINGVTECFVFAAMSKEEVDRYNLVMLGLSASFLLLSYWLTWLFGGMGFILANCCNMGLRIMHSLIYIHRYFQHSVHTPLSGLHPHPALLIALMMSFVLTGFSERMLCCDSGWLLRLAHITIGAVCLLGVVIVAFLTETRLVQFIRTQLLPKYSKKDT</sequence>
<accession>A0AAR2J2V1</accession>
<evidence type="ECO:0000256" key="4">
    <source>
        <dbReference type="ARBA" id="ARBA00022692"/>
    </source>
</evidence>
<dbReference type="Proteomes" id="UP001501920">
    <property type="component" value="Chromosome 26"/>
</dbReference>
<protein>
    <recommendedName>
        <fullName evidence="9">Protein RFT1 homolog</fullName>
    </recommendedName>
</protein>
<feature type="transmembrane region" description="Helical" evidence="9">
    <location>
        <begin position="346"/>
        <end position="365"/>
    </location>
</feature>
<evidence type="ECO:0000256" key="8">
    <source>
        <dbReference type="ARBA" id="ARBA00045912"/>
    </source>
</evidence>
<feature type="transmembrane region" description="Helical" evidence="9">
    <location>
        <begin position="188"/>
        <end position="211"/>
    </location>
</feature>
<reference evidence="10" key="3">
    <citation type="submission" date="2025-09" db="UniProtKB">
        <authorList>
            <consortium name="Ensembl"/>
        </authorList>
    </citation>
    <scope>IDENTIFICATION</scope>
</reference>
<feature type="transmembrane region" description="Helical" evidence="9">
    <location>
        <begin position="55"/>
        <end position="74"/>
    </location>
</feature>
<evidence type="ECO:0000256" key="9">
    <source>
        <dbReference type="RuleBase" id="RU365067"/>
    </source>
</evidence>
<reference evidence="10" key="2">
    <citation type="submission" date="2025-08" db="UniProtKB">
        <authorList>
            <consortium name="Ensembl"/>
        </authorList>
    </citation>
    <scope>IDENTIFICATION</scope>
</reference>
<dbReference type="AlphaFoldDB" id="A0AAR2J2V1"/>
<feature type="transmembrane region" description="Helical" evidence="9">
    <location>
        <begin position="128"/>
        <end position="150"/>
    </location>
</feature>
<keyword evidence="6 9" id="KW-1133">Transmembrane helix</keyword>
<feature type="transmembrane region" description="Helical" evidence="9">
    <location>
        <begin position="94"/>
        <end position="116"/>
    </location>
</feature>
<feature type="transmembrane region" description="Helical" evidence="9">
    <location>
        <begin position="306"/>
        <end position="326"/>
    </location>
</feature>
<comment type="pathway">
    <text evidence="2">Protein modification; protein glycosylation.</text>
</comment>
<organism evidence="10 11">
    <name type="scientific">Pygocentrus nattereri</name>
    <name type="common">Red-bellied piranha</name>
    <dbReference type="NCBI Taxonomy" id="42514"/>
    <lineage>
        <taxon>Eukaryota</taxon>
        <taxon>Metazoa</taxon>
        <taxon>Chordata</taxon>
        <taxon>Craniata</taxon>
        <taxon>Vertebrata</taxon>
        <taxon>Euteleostomi</taxon>
        <taxon>Actinopterygii</taxon>
        <taxon>Neopterygii</taxon>
        <taxon>Teleostei</taxon>
        <taxon>Ostariophysi</taxon>
        <taxon>Characiformes</taxon>
        <taxon>Characoidei</taxon>
        <taxon>Pygocentrus</taxon>
    </lineage>
</organism>
<evidence type="ECO:0000313" key="11">
    <source>
        <dbReference type="Proteomes" id="UP001501920"/>
    </source>
</evidence>
<evidence type="ECO:0000256" key="2">
    <source>
        <dbReference type="ARBA" id="ARBA00004922"/>
    </source>
</evidence>
<keyword evidence="5" id="KW-0256">Endoplasmic reticulum</keyword>
<dbReference type="PANTHER" id="PTHR13117:SF5">
    <property type="entry name" value="PROTEIN RFT1 HOMOLOG"/>
    <property type="match status" value="1"/>
</dbReference>
<dbReference type="Pfam" id="PF04506">
    <property type="entry name" value="Rft-1"/>
    <property type="match status" value="2"/>
</dbReference>
<feature type="transmembrane region" description="Helical" evidence="9">
    <location>
        <begin position="466"/>
        <end position="489"/>
    </location>
</feature>
<comment type="function">
    <text evidence="8 9">Intramembrane glycolipid transporter that operates in the biosynthetic pathway of dolichol-linked oligosaccharides, the glycan precursors employed in protein asparagine (N)-glycosylation. The sequential addition of sugars to dolichol pyrophosphate produces dolichol-linked oligosaccharides containing fourteen sugars, including two GlcNAcs, nine mannoses and three glucoses. Once assembled, the oligosaccharide is transferred from the lipid to nascent proteins by oligosaccharyltransferases. The assembly of dolichol-linked oligosaccharides begins on the cytosolic side of the endoplasmic reticulum membrane and finishes in its lumen. RFT1 could mediate the translocation of the cytosolically oriented intermediate DolPP-GlcNAc2Man5, produced by ALG11, into the ER lumen where dolichol-linked oligosaccharides assembly continues. However, the intramembrane lipid transporter activity could not be confirmed in vitro.</text>
</comment>
<keyword evidence="4 9" id="KW-0812">Transmembrane</keyword>
<keyword evidence="11" id="KW-1185">Reference proteome</keyword>
<keyword evidence="7 9" id="KW-0472">Membrane</keyword>
<dbReference type="GO" id="GO:0006488">
    <property type="term" value="P:dolichol-linked oligosaccharide biosynthetic process"/>
    <property type="evidence" value="ECO:0007669"/>
    <property type="project" value="InterPro"/>
</dbReference>
<dbReference type="Ensembl" id="ENSPNAT00000071409.1">
    <property type="protein sequence ID" value="ENSPNAP00000046343.1"/>
    <property type="gene ID" value="ENSPNAG00000016877.2"/>
</dbReference>
<feature type="transmembrane region" description="Helical" evidence="9">
    <location>
        <begin position="162"/>
        <end position="182"/>
    </location>
</feature>
<dbReference type="GeneTree" id="ENSGT00390000011390"/>
<feature type="transmembrane region" description="Helical" evidence="9">
    <location>
        <begin position="441"/>
        <end position="460"/>
    </location>
</feature>
<dbReference type="GO" id="GO:0005789">
    <property type="term" value="C:endoplasmic reticulum membrane"/>
    <property type="evidence" value="ECO:0007669"/>
    <property type="project" value="UniProtKB-SubCell"/>
</dbReference>
<dbReference type="InterPro" id="IPR007594">
    <property type="entry name" value="RFT1"/>
</dbReference>
<feature type="transmembrane region" description="Helical" evidence="9">
    <location>
        <begin position="377"/>
        <end position="397"/>
    </location>
</feature>
<name>A0AAR2J2V1_PYGNA</name>
<evidence type="ECO:0000313" key="10">
    <source>
        <dbReference type="Ensembl" id="ENSPNAP00000046343.1"/>
    </source>
</evidence>
<evidence type="ECO:0000256" key="1">
    <source>
        <dbReference type="ARBA" id="ARBA00004477"/>
    </source>
</evidence>
<evidence type="ECO:0000256" key="6">
    <source>
        <dbReference type="ARBA" id="ARBA00022989"/>
    </source>
</evidence>
<evidence type="ECO:0000256" key="5">
    <source>
        <dbReference type="ARBA" id="ARBA00022824"/>
    </source>
</evidence>
<evidence type="ECO:0000256" key="3">
    <source>
        <dbReference type="ARBA" id="ARBA00010288"/>
    </source>
</evidence>
<evidence type="ECO:0000256" key="7">
    <source>
        <dbReference type="ARBA" id="ARBA00023136"/>
    </source>
</evidence>
<feature type="transmembrane region" description="Helical" evidence="9">
    <location>
        <begin position="403"/>
        <end position="421"/>
    </location>
</feature>
<comment type="subcellular location">
    <subcellularLocation>
        <location evidence="1 9">Endoplasmic reticulum membrane</location>
        <topology evidence="1 9">Multi-pass membrane protein</topology>
    </subcellularLocation>
</comment>
<dbReference type="GO" id="GO:0034203">
    <property type="term" value="P:glycolipid translocation"/>
    <property type="evidence" value="ECO:0007669"/>
    <property type="project" value="TreeGrafter"/>
</dbReference>
<proteinExistence type="inferred from homology"/>
<dbReference type="PANTHER" id="PTHR13117">
    <property type="entry name" value="ENDOPLASMIC RETICULUM MULTISPAN TRANSMEMBRANE PROTEIN-RELATED"/>
    <property type="match status" value="1"/>
</dbReference>
<comment type="similarity">
    <text evidence="3 9">Belongs to the RFT1 family.</text>
</comment>
<reference evidence="10 11" key="1">
    <citation type="submission" date="2020-10" db="EMBL/GenBank/DDBJ databases">
        <title>Pygocentrus nattereri (red-bellied piranha) genome, fPygNat1, primary haplotype.</title>
        <authorList>
            <person name="Myers G."/>
            <person name="Meyer A."/>
            <person name="Karagic N."/>
            <person name="Pippel M."/>
            <person name="Winkler S."/>
            <person name="Tracey A."/>
            <person name="Wood J."/>
            <person name="Formenti G."/>
            <person name="Howe K."/>
            <person name="Fedrigo O."/>
            <person name="Jarvis E.D."/>
        </authorList>
    </citation>
    <scope>NUCLEOTIDE SEQUENCE [LARGE SCALE GENOMIC DNA]</scope>
</reference>